<feature type="transmembrane region" description="Helical" evidence="6">
    <location>
        <begin position="87"/>
        <end position="107"/>
    </location>
</feature>
<feature type="compositionally biased region" description="Acidic residues" evidence="5">
    <location>
        <begin position="613"/>
        <end position="624"/>
    </location>
</feature>
<keyword evidence="9" id="KW-1185">Reference proteome</keyword>
<dbReference type="PROSITE" id="PS50850">
    <property type="entry name" value="MFS"/>
    <property type="match status" value="1"/>
</dbReference>
<comment type="caution">
    <text evidence="8">The sequence shown here is derived from an EMBL/GenBank/DDBJ whole genome shotgun (WGS) entry which is preliminary data.</text>
</comment>
<feature type="region of interest" description="Disordered" evidence="5">
    <location>
        <begin position="692"/>
        <end position="712"/>
    </location>
</feature>
<dbReference type="InterPro" id="IPR020846">
    <property type="entry name" value="MFS_dom"/>
</dbReference>
<feature type="transmembrane region" description="Helical" evidence="6">
    <location>
        <begin position="435"/>
        <end position="456"/>
    </location>
</feature>
<name>A0ABR1U7U1_9PEZI</name>
<dbReference type="InterPro" id="IPR005828">
    <property type="entry name" value="MFS_sugar_transport-like"/>
</dbReference>
<feature type="transmembrane region" description="Helical" evidence="6">
    <location>
        <begin position="46"/>
        <end position="67"/>
    </location>
</feature>
<dbReference type="InterPro" id="IPR005829">
    <property type="entry name" value="Sugar_transporter_CS"/>
</dbReference>
<evidence type="ECO:0000313" key="8">
    <source>
        <dbReference type="EMBL" id="KAK8054959.1"/>
    </source>
</evidence>
<evidence type="ECO:0000256" key="3">
    <source>
        <dbReference type="ARBA" id="ARBA00022989"/>
    </source>
</evidence>
<accession>A0ABR1U7U1</accession>
<feature type="transmembrane region" description="Helical" evidence="6">
    <location>
        <begin position="185"/>
        <end position="208"/>
    </location>
</feature>
<dbReference type="PANTHER" id="PTHR24064">
    <property type="entry name" value="SOLUTE CARRIER FAMILY 22 MEMBER"/>
    <property type="match status" value="1"/>
</dbReference>
<dbReference type="Pfam" id="PF00083">
    <property type="entry name" value="Sugar_tr"/>
    <property type="match status" value="2"/>
</dbReference>
<evidence type="ECO:0000259" key="7">
    <source>
        <dbReference type="PROSITE" id="PS50850"/>
    </source>
</evidence>
<evidence type="ECO:0000256" key="2">
    <source>
        <dbReference type="ARBA" id="ARBA00022692"/>
    </source>
</evidence>
<dbReference type="Proteomes" id="UP001444661">
    <property type="component" value="Unassembled WGS sequence"/>
</dbReference>
<feature type="transmembrane region" description="Helical" evidence="6">
    <location>
        <begin position="498"/>
        <end position="518"/>
    </location>
</feature>
<feature type="domain" description="Major facilitator superfamily (MFS) profile" evidence="7">
    <location>
        <begin position="46"/>
        <end position="581"/>
    </location>
</feature>
<evidence type="ECO:0000313" key="9">
    <source>
        <dbReference type="Proteomes" id="UP001444661"/>
    </source>
</evidence>
<evidence type="ECO:0000256" key="4">
    <source>
        <dbReference type="ARBA" id="ARBA00023136"/>
    </source>
</evidence>
<feature type="transmembrane region" description="Helical" evidence="6">
    <location>
        <begin position="228"/>
        <end position="247"/>
    </location>
</feature>
<feature type="region of interest" description="Disordered" evidence="5">
    <location>
        <begin position="717"/>
        <end position="736"/>
    </location>
</feature>
<keyword evidence="4 6" id="KW-0472">Membrane</keyword>
<evidence type="ECO:0000256" key="6">
    <source>
        <dbReference type="SAM" id="Phobius"/>
    </source>
</evidence>
<evidence type="ECO:0000256" key="1">
    <source>
        <dbReference type="ARBA" id="ARBA00004141"/>
    </source>
</evidence>
<keyword evidence="3 6" id="KW-1133">Transmembrane helix</keyword>
<dbReference type="InterPro" id="IPR036259">
    <property type="entry name" value="MFS_trans_sf"/>
</dbReference>
<proteinExistence type="predicted"/>
<dbReference type="EMBL" id="JAQQWK010000001">
    <property type="protein sequence ID" value="KAK8054959.1"/>
    <property type="molecule type" value="Genomic_DNA"/>
</dbReference>
<sequence>MGNYFSSLDHDIRHIEEVITYDPLDPEAAVRAVIDRPGLDGFKWKVWWVAASGFFTTSYSIFATNVINPALAYVYPECQHGSDTSLVINMATLAGTAVGMVVFGLLADAYGRKSVYGIELCIVVIATIGMTTASTGYAGTMNIYGWIGFWRCLLGFGLGAEYPLSAVISAEWSSTKSRARMMAAVFLMQSVGQVAANGFGLAILVGVGKQMGINPHGNDVETARIIDVTWRIIIGIAALPALVSLFLRRLIPETPLYLAKTGRVAAATEAAGQIYAPDVSILLNEQEGPMVTESHSNKPTQGMRKIRRGCFGSVAAYLGGARDYLRQKDRWRALLGVMIAWFLLDIAYYGLGLDSPKTISTIWLSDAPPSSNLTNPALSNTSTWKADPSQPDISIYRMLQQDSVRNIETISSGTLLGSVVVLLAIDYLPRVTWMAWTFVALAGLFAVNGGTFFVTFETDKHALTITLYVLAQVLFNLGPNTMTFIVPAELFGTEFRAAFYGLAAAAGKLGAIFAQLMLRLVVFKEHPGGGHGSNSNVTNTDDNAVWNPGWDRAKFAGLLLGFCPAMLLGAFVTWVWIPEVQFPRGHGHSSDGHRHYLASSISHERDDSGVESGGDESGEEDERSDDGGSSGGVGEVEGRESRGSRRGGGGRATFRELLKLPNRPLEHIEKFPGEGQILGARKNLARLFRRRATPRRRGRLGSTGNQRASVQEDGHGHLQLASGFGDGGHYGNGMGSGEMMEIELRER</sequence>
<comment type="subcellular location">
    <subcellularLocation>
        <location evidence="1">Membrane</location>
        <topology evidence="1">Multi-pass membrane protein</topology>
    </subcellularLocation>
</comment>
<keyword evidence="2 6" id="KW-0812">Transmembrane</keyword>
<feature type="transmembrane region" description="Helical" evidence="6">
    <location>
        <begin position="143"/>
        <end position="164"/>
    </location>
</feature>
<organism evidence="8 9">
    <name type="scientific">Apiospora rasikravindrae</name>
    <dbReference type="NCBI Taxonomy" id="990691"/>
    <lineage>
        <taxon>Eukaryota</taxon>
        <taxon>Fungi</taxon>
        <taxon>Dikarya</taxon>
        <taxon>Ascomycota</taxon>
        <taxon>Pezizomycotina</taxon>
        <taxon>Sordariomycetes</taxon>
        <taxon>Xylariomycetidae</taxon>
        <taxon>Amphisphaeriales</taxon>
        <taxon>Apiosporaceae</taxon>
        <taxon>Apiospora</taxon>
    </lineage>
</organism>
<gene>
    <name evidence="8" type="ORF">PG993_000186</name>
</gene>
<dbReference type="Gene3D" id="1.20.1250.20">
    <property type="entry name" value="MFS general substrate transporter like domains"/>
    <property type="match status" value="2"/>
</dbReference>
<feature type="transmembrane region" description="Helical" evidence="6">
    <location>
        <begin position="462"/>
        <end position="486"/>
    </location>
</feature>
<feature type="compositionally biased region" description="Gly residues" evidence="5">
    <location>
        <begin position="724"/>
        <end position="736"/>
    </location>
</feature>
<reference evidence="8 9" key="1">
    <citation type="submission" date="2023-01" db="EMBL/GenBank/DDBJ databases">
        <title>Analysis of 21 Apiospora genomes using comparative genomics revels a genus with tremendous synthesis potential of carbohydrate active enzymes and secondary metabolites.</title>
        <authorList>
            <person name="Sorensen T."/>
        </authorList>
    </citation>
    <scope>NUCLEOTIDE SEQUENCE [LARGE SCALE GENOMIC DNA]</scope>
    <source>
        <strain evidence="8 9">CBS 33761</strain>
    </source>
</reference>
<feature type="transmembrane region" description="Helical" evidence="6">
    <location>
        <begin position="114"/>
        <end position="137"/>
    </location>
</feature>
<feature type="region of interest" description="Disordered" evidence="5">
    <location>
        <begin position="601"/>
        <end position="657"/>
    </location>
</feature>
<dbReference type="SUPFAM" id="SSF103473">
    <property type="entry name" value="MFS general substrate transporter"/>
    <property type="match status" value="1"/>
</dbReference>
<dbReference type="PROSITE" id="PS00217">
    <property type="entry name" value="SUGAR_TRANSPORT_2"/>
    <property type="match status" value="1"/>
</dbReference>
<feature type="transmembrane region" description="Helical" evidence="6">
    <location>
        <begin position="555"/>
        <end position="577"/>
    </location>
</feature>
<evidence type="ECO:0000256" key="5">
    <source>
        <dbReference type="SAM" id="MobiDB-lite"/>
    </source>
</evidence>
<protein>
    <recommendedName>
        <fullName evidence="7">Major facilitator superfamily (MFS) profile domain-containing protein</fullName>
    </recommendedName>
</protein>
<feature type="transmembrane region" description="Helical" evidence="6">
    <location>
        <begin position="331"/>
        <end position="351"/>
    </location>
</feature>